<name>A0A8A4TM74_SULCO</name>
<feature type="domain" description="Heparan-alpha-glucosaminide N-acetyltransferase catalytic" evidence="2">
    <location>
        <begin position="7"/>
        <end position="154"/>
    </location>
</feature>
<reference evidence="3" key="1">
    <citation type="submission" date="2021-03" db="EMBL/GenBank/DDBJ databases">
        <title>Acanthopleuribacteraceae sp. M133.</title>
        <authorList>
            <person name="Wang G."/>
        </authorList>
    </citation>
    <scope>NUCLEOTIDE SEQUENCE</scope>
    <source>
        <strain evidence="3">M133</strain>
    </source>
</reference>
<feature type="transmembrane region" description="Helical" evidence="1">
    <location>
        <begin position="109"/>
        <end position="130"/>
    </location>
</feature>
<feature type="transmembrane region" description="Helical" evidence="1">
    <location>
        <begin position="80"/>
        <end position="103"/>
    </location>
</feature>
<keyword evidence="1" id="KW-0812">Transmembrane</keyword>
<dbReference type="EMBL" id="CP071793">
    <property type="protein sequence ID" value="QTD50567.1"/>
    <property type="molecule type" value="Genomic_DNA"/>
</dbReference>
<feature type="transmembrane region" description="Helical" evidence="1">
    <location>
        <begin position="332"/>
        <end position="362"/>
    </location>
</feature>
<protein>
    <submittedName>
        <fullName evidence="3">DUF1624 domain-containing protein</fullName>
    </submittedName>
</protein>
<evidence type="ECO:0000313" key="4">
    <source>
        <dbReference type="Proteomes" id="UP000663929"/>
    </source>
</evidence>
<dbReference type="Pfam" id="PF07786">
    <property type="entry name" value="HGSNAT_cat"/>
    <property type="match status" value="1"/>
</dbReference>
<dbReference type="AlphaFoldDB" id="A0A8A4TM74"/>
<feature type="transmembrane region" description="Helical" evidence="1">
    <location>
        <begin position="51"/>
        <end position="68"/>
    </location>
</feature>
<keyword evidence="1" id="KW-0472">Membrane</keyword>
<evidence type="ECO:0000256" key="1">
    <source>
        <dbReference type="SAM" id="Phobius"/>
    </source>
</evidence>
<gene>
    <name evidence="3" type="ORF">J3U87_33705</name>
</gene>
<accession>A0A8A4TM74</accession>
<dbReference type="PANTHER" id="PTHR31061:SF24">
    <property type="entry name" value="LD22376P"/>
    <property type="match status" value="1"/>
</dbReference>
<feature type="transmembrane region" description="Helical" evidence="1">
    <location>
        <begin position="12"/>
        <end position="31"/>
    </location>
</feature>
<feature type="transmembrane region" description="Helical" evidence="1">
    <location>
        <begin position="223"/>
        <end position="241"/>
    </location>
</feature>
<dbReference type="KEGG" id="scor:J3U87_33705"/>
<keyword evidence="1" id="KW-1133">Transmembrane helix</keyword>
<dbReference type="InterPro" id="IPR012429">
    <property type="entry name" value="HGSNAT_cat"/>
</dbReference>
<dbReference type="Proteomes" id="UP000663929">
    <property type="component" value="Chromosome"/>
</dbReference>
<evidence type="ECO:0000259" key="2">
    <source>
        <dbReference type="Pfam" id="PF07786"/>
    </source>
</evidence>
<evidence type="ECO:0000313" key="3">
    <source>
        <dbReference type="EMBL" id="QTD50567.1"/>
    </source>
</evidence>
<dbReference type="RefSeq" id="WP_237380386.1">
    <property type="nucleotide sequence ID" value="NZ_CP071793.1"/>
</dbReference>
<feature type="transmembrane region" description="Helical" evidence="1">
    <location>
        <begin position="295"/>
        <end position="312"/>
    </location>
</feature>
<feature type="transmembrane region" description="Helical" evidence="1">
    <location>
        <begin position="193"/>
        <end position="211"/>
    </location>
</feature>
<dbReference type="PANTHER" id="PTHR31061">
    <property type="entry name" value="LD22376P"/>
    <property type="match status" value="1"/>
</dbReference>
<feature type="transmembrane region" description="Helical" evidence="1">
    <location>
        <begin position="253"/>
        <end position="275"/>
    </location>
</feature>
<feature type="transmembrane region" description="Helical" evidence="1">
    <location>
        <begin position="137"/>
        <end position="157"/>
    </location>
</feature>
<proteinExistence type="predicted"/>
<organism evidence="3 4">
    <name type="scientific">Sulfidibacter corallicola</name>
    <dbReference type="NCBI Taxonomy" id="2818388"/>
    <lineage>
        <taxon>Bacteria</taxon>
        <taxon>Pseudomonadati</taxon>
        <taxon>Acidobacteriota</taxon>
        <taxon>Holophagae</taxon>
        <taxon>Acanthopleuribacterales</taxon>
        <taxon>Acanthopleuribacteraceae</taxon>
        <taxon>Sulfidibacter</taxon>
    </lineage>
</organism>
<sequence>MPAPSDRFVALDAFRGMTIAAMILVNTPGSWSHVYSPLRHASWHGCTPTDLVFPFFLFITGTAMWFSFRKHSAGLDKPMVLRILRRAGIIFGLGLLLNAFPFYRDYDNFRYFGVLQRIGICYGLAAFLCLGLRPRRLATVSAVLLLGYWALLTSFGGDRPYDLETNLVRRMDLALFGANHLYRGTGIAFDPEGLLSSLPAVVSVVLGYLTGRAIHQHGRDPILLRRMIAAGVVGVVSGYAWDFVFPINKHLWTSSYVIFTAGWAWLTLATLIWCIDFRSYSRWTIIPNVFGMNSLFSYVLSILWILVYIHLVRLTGSEGQSVNGYQWLYETLFLPLAGPLNGSLLFALGHVVLFWAIAWLLYRRRIFIRI</sequence>
<keyword evidence="4" id="KW-1185">Reference proteome</keyword>